<dbReference type="InterPro" id="IPR026881">
    <property type="entry name" value="WYL_dom"/>
</dbReference>
<evidence type="ECO:0000259" key="3">
    <source>
        <dbReference type="PROSITE" id="PS51000"/>
    </source>
</evidence>
<sequence length="332" mass="37476">MRADRLLQIMLLLQTRQTISAKELAQRLEVSERTIFRDMEALSAAGVPVYAERGAQGGWRLAEGYRTDWAGFRKDELLSLLAAKPHRHLTDLGLAGHFEAALLKLLAGLTPALRRDADYMRQRLYVDAAGWHPSGEEVPWLPLLQEAVWEGRKLRLLYASGSGNEHSAGERVVHPLGLVLKGSLWYLAALPDDDRQPRTYRVSRIRWAELLEDTAERPQDFDLASYWHRSVERFRSGLPSYPVRARVQGTVRSRLEQTRFVSIAEWSERPDSGGWHEALLQFNTLESACDIALSFGARLQVLEPAELRAALRDAALAVADLYGETEPQRSAD</sequence>
<reference evidence="4 5" key="1">
    <citation type="submission" date="2014-12" db="EMBL/GenBank/DDBJ databases">
        <title>Draft genome sequence of Paenibacillus kamchatkensis strain B-2647.</title>
        <authorList>
            <person name="Karlyshev A.V."/>
            <person name="Kudryashova E.B."/>
        </authorList>
    </citation>
    <scope>NUCLEOTIDE SEQUENCE [LARGE SCALE GENOMIC DNA]</scope>
    <source>
        <strain evidence="4 5">VKM B-2647</strain>
    </source>
</reference>
<proteinExistence type="predicted"/>
<dbReference type="Gene3D" id="1.10.10.10">
    <property type="entry name" value="Winged helix-like DNA-binding domain superfamily/Winged helix DNA-binding domain"/>
    <property type="match status" value="1"/>
</dbReference>
<keyword evidence="2" id="KW-0804">Transcription</keyword>
<evidence type="ECO:0000256" key="2">
    <source>
        <dbReference type="ARBA" id="ARBA00023163"/>
    </source>
</evidence>
<dbReference type="Pfam" id="PF25583">
    <property type="entry name" value="WCX"/>
    <property type="match status" value="1"/>
</dbReference>
<dbReference type="PANTHER" id="PTHR34580:SF1">
    <property type="entry name" value="PROTEIN PAFC"/>
    <property type="match status" value="1"/>
</dbReference>
<dbReference type="Pfam" id="PF08279">
    <property type="entry name" value="HTH_11"/>
    <property type="match status" value="1"/>
</dbReference>
<evidence type="ECO:0000256" key="1">
    <source>
        <dbReference type="ARBA" id="ARBA00023015"/>
    </source>
</evidence>
<dbReference type="RefSeq" id="WP_041047848.1">
    <property type="nucleotide sequence ID" value="NZ_JXAK01000018.1"/>
</dbReference>
<feature type="domain" description="HTH deoR-type" evidence="3">
    <location>
        <begin position="2"/>
        <end position="57"/>
    </location>
</feature>
<dbReference type="InterPro" id="IPR036388">
    <property type="entry name" value="WH-like_DNA-bd_sf"/>
</dbReference>
<dbReference type="PROSITE" id="PS52050">
    <property type="entry name" value="WYL"/>
    <property type="match status" value="1"/>
</dbReference>
<accession>A0ABR5AI03</accession>
<keyword evidence="5" id="KW-1185">Reference proteome</keyword>
<comment type="caution">
    <text evidence="4">The sequence shown here is derived from an EMBL/GenBank/DDBJ whole genome shotgun (WGS) entry which is preliminary data.</text>
</comment>
<keyword evidence="1" id="KW-0805">Transcription regulation</keyword>
<evidence type="ECO:0000313" key="4">
    <source>
        <dbReference type="EMBL" id="KIL40680.1"/>
    </source>
</evidence>
<evidence type="ECO:0000313" key="5">
    <source>
        <dbReference type="Proteomes" id="UP000031967"/>
    </source>
</evidence>
<organism evidence="4 5">
    <name type="scientific">Gordoniibacillus kamchatkensis</name>
    <dbReference type="NCBI Taxonomy" id="1590651"/>
    <lineage>
        <taxon>Bacteria</taxon>
        <taxon>Bacillati</taxon>
        <taxon>Bacillota</taxon>
        <taxon>Bacilli</taxon>
        <taxon>Bacillales</taxon>
        <taxon>Paenibacillaceae</taxon>
        <taxon>Gordoniibacillus</taxon>
    </lineage>
</organism>
<protein>
    <recommendedName>
        <fullName evidence="3">HTH deoR-type domain-containing protein</fullName>
    </recommendedName>
</protein>
<dbReference type="InterPro" id="IPR051534">
    <property type="entry name" value="CBASS_pafABC_assoc_protein"/>
</dbReference>
<dbReference type="SUPFAM" id="SSF46785">
    <property type="entry name" value="Winged helix' DNA-binding domain"/>
    <property type="match status" value="1"/>
</dbReference>
<dbReference type="InterPro" id="IPR057727">
    <property type="entry name" value="WCX_dom"/>
</dbReference>
<dbReference type="EMBL" id="JXAK01000018">
    <property type="protein sequence ID" value="KIL40680.1"/>
    <property type="molecule type" value="Genomic_DNA"/>
</dbReference>
<dbReference type="Proteomes" id="UP000031967">
    <property type="component" value="Unassembled WGS sequence"/>
</dbReference>
<gene>
    <name evidence="4" type="ORF">SD70_12305</name>
</gene>
<dbReference type="PROSITE" id="PS51000">
    <property type="entry name" value="HTH_DEOR_2"/>
    <property type="match status" value="1"/>
</dbReference>
<dbReference type="InterPro" id="IPR013196">
    <property type="entry name" value="HTH_11"/>
</dbReference>
<dbReference type="PIRSF" id="PIRSF016838">
    <property type="entry name" value="PafC"/>
    <property type="match status" value="1"/>
</dbReference>
<dbReference type="InterPro" id="IPR028349">
    <property type="entry name" value="PafC-like"/>
</dbReference>
<dbReference type="PANTHER" id="PTHR34580">
    <property type="match status" value="1"/>
</dbReference>
<dbReference type="InterPro" id="IPR001034">
    <property type="entry name" value="DeoR_HTH"/>
</dbReference>
<dbReference type="Pfam" id="PF13280">
    <property type="entry name" value="WYL"/>
    <property type="match status" value="1"/>
</dbReference>
<name>A0ABR5AI03_9BACL</name>
<dbReference type="InterPro" id="IPR036390">
    <property type="entry name" value="WH_DNA-bd_sf"/>
</dbReference>